<keyword evidence="3" id="KW-1185">Reference proteome</keyword>
<sequence length="189" mass="22315">MKKILIGVLVLSFLVTAFVGMTYAQRPMNRENFNHRHDGLYHSQRAVGMMGFGMNFEEINFTESQIDRMSELREEFYNDSSQLREDLRALNWEIRDLRLKNASNAEIGAVQDEIEVILSELNEMRFEMQEKMQNLLTDEQLELLEARENAYQGRFGEKGFRSNRGHNFSDSYRFHQRSNRTNSGFAWCH</sequence>
<accession>A0AAW4WST3</accession>
<evidence type="ECO:0000313" key="2">
    <source>
        <dbReference type="EMBL" id="MCC3144163.1"/>
    </source>
</evidence>
<evidence type="ECO:0008006" key="4">
    <source>
        <dbReference type="Google" id="ProtNLM"/>
    </source>
</evidence>
<evidence type="ECO:0000313" key="3">
    <source>
        <dbReference type="Proteomes" id="UP001199296"/>
    </source>
</evidence>
<dbReference type="Proteomes" id="UP001199296">
    <property type="component" value="Unassembled WGS sequence"/>
</dbReference>
<reference evidence="2 3" key="1">
    <citation type="submission" date="2021-10" db="EMBL/GenBank/DDBJ databases">
        <authorList>
            <person name="Grouzdev D.S."/>
            <person name="Pantiukh K.S."/>
            <person name="Krutkina M.S."/>
        </authorList>
    </citation>
    <scope>NUCLEOTIDE SEQUENCE [LARGE SCALE GENOMIC DNA]</scope>
    <source>
        <strain evidence="2 3">Z-7514</strain>
    </source>
</reference>
<dbReference type="RefSeq" id="WP_229343738.1">
    <property type="nucleotide sequence ID" value="NZ_JAJFAT010000002.1"/>
</dbReference>
<dbReference type="InterPro" id="IPR012899">
    <property type="entry name" value="LTXXQ"/>
</dbReference>
<name>A0AAW4WST3_9FIRM</name>
<gene>
    <name evidence="2" type="ORF">LJ207_02375</name>
</gene>
<keyword evidence="1" id="KW-0175">Coiled coil</keyword>
<feature type="coiled-coil region" evidence="1">
    <location>
        <begin position="80"/>
        <end position="149"/>
    </location>
</feature>
<organism evidence="2 3">
    <name type="scientific">Halanaerobium polyolivorans</name>
    <dbReference type="NCBI Taxonomy" id="2886943"/>
    <lineage>
        <taxon>Bacteria</taxon>
        <taxon>Bacillati</taxon>
        <taxon>Bacillota</taxon>
        <taxon>Clostridia</taxon>
        <taxon>Halanaerobiales</taxon>
        <taxon>Halanaerobiaceae</taxon>
        <taxon>Halanaerobium</taxon>
    </lineage>
</organism>
<dbReference type="Pfam" id="PF07813">
    <property type="entry name" value="LTXXQ"/>
    <property type="match status" value="1"/>
</dbReference>
<dbReference type="EMBL" id="JAJFAT010000002">
    <property type="protein sequence ID" value="MCC3144163.1"/>
    <property type="molecule type" value="Genomic_DNA"/>
</dbReference>
<dbReference type="Gene3D" id="1.20.120.1490">
    <property type="match status" value="1"/>
</dbReference>
<protein>
    <recommendedName>
        <fullName evidence="4">Spy/CpxP family protein refolding chaperone</fullName>
    </recommendedName>
</protein>
<dbReference type="AlphaFoldDB" id="A0AAW4WST3"/>
<evidence type="ECO:0000256" key="1">
    <source>
        <dbReference type="SAM" id="Coils"/>
    </source>
</evidence>
<comment type="caution">
    <text evidence="2">The sequence shown here is derived from an EMBL/GenBank/DDBJ whole genome shotgun (WGS) entry which is preliminary data.</text>
</comment>
<proteinExistence type="predicted"/>